<keyword evidence="1" id="KW-1133">Transmembrane helix</keyword>
<evidence type="ECO:0000256" key="1">
    <source>
        <dbReference type="SAM" id="Phobius"/>
    </source>
</evidence>
<keyword evidence="1" id="KW-0812">Transmembrane</keyword>
<proteinExistence type="predicted"/>
<dbReference type="AlphaFoldDB" id="A0A2P2PJT4"/>
<organism evidence="2">
    <name type="scientific">Rhizophora mucronata</name>
    <name type="common">Asiatic mangrove</name>
    <dbReference type="NCBI Taxonomy" id="61149"/>
    <lineage>
        <taxon>Eukaryota</taxon>
        <taxon>Viridiplantae</taxon>
        <taxon>Streptophyta</taxon>
        <taxon>Embryophyta</taxon>
        <taxon>Tracheophyta</taxon>
        <taxon>Spermatophyta</taxon>
        <taxon>Magnoliopsida</taxon>
        <taxon>eudicotyledons</taxon>
        <taxon>Gunneridae</taxon>
        <taxon>Pentapetalae</taxon>
        <taxon>rosids</taxon>
        <taxon>fabids</taxon>
        <taxon>Malpighiales</taxon>
        <taxon>Rhizophoraceae</taxon>
        <taxon>Rhizophora</taxon>
    </lineage>
</organism>
<keyword evidence="1" id="KW-0472">Membrane</keyword>
<name>A0A2P2PJT4_RHIMU</name>
<accession>A0A2P2PJT4</accession>
<evidence type="ECO:0000313" key="2">
    <source>
        <dbReference type="EMBL" id="MBX54972.1"/>
    </source>
</evidence>
<dbReference type="EMBL" id="GGEC01074488">
    <property type="protein sequence ID" value="MBX54972.1"/>
    <property type="molecule type" value="Transcribed_RNA"/>
</dbReference>
<protein>
    <submittedName>
        <fullName evidence="2">Uncharacterized protein</fullName>
    </submittedName>
</protein>
<reference evidence="2" key="1">
    <citation type="submission" date="2018-02" db="EMBL/GenBank/DDBJ databases">
        <title>Rhizophora mucronata_Transcriptome.</title>
        <authorList>
            <person name="Meera S.P."/>
            <person name="Sreeshan A."/>
            <person name="Augustine A."/>
        </authorList>
    </citation>
    <scope>NUCLEOTIDE SEQUENCE</scope>
    <source>
        <tissue evidence="2">Leaf</tissue>
    </source>
</reference>
<sequence length="43" mass="5237">MWVEYYLRMKIDFPGSIVILDSVKIIYLFSCLPLLNKVQRNWM</sequence>
<feature type="transmembrane region" description="Helical" evidence="1">
    <location>
        <begin position="15"/>
        <end position="35"/>
    </location>
</feature>